<gene>
    <name evidence="2" type="ORF">AVDCRST_MAG30-1902</name>
</gene>
<feature type="region of interest" description="Disordered" evidence="1">
    <location>
        <begin position="1"/>
        <end position="46"/>
    </location>
</feature>
<name>A0A6J4SJL4_9ACTN</name>
<evidence type="ECO:0000313" key="2">
    <source>
        <dbReference type="EMBL" id="CAA9500855.1"/>
    </source>
</evidence>
<sequence>MSRKASNMVCTQRRLPGHCSTGTSPSAQRSCRPLSEDGNAASYLRL</sequence>
<dbReference type="AlphaFoldDB" id="A0A6J4SJL4"/>
<dbReference type="EMBL" id="CADCVS010000253">
    <property type="protein sequence ID" value="CAA9500855.1"/>
    <property type="molecule type" value="Genomic_DNA"/>
</dbReference>
<feature type="compositionally biased region" description="Polar residues" evidence="1">
    <location>
        <begin position="20"/>
        <end position="29"/>
    </location>
</feature>
<organism evidence="2">
    <name type="scientific">uncultured Solirubrobacteraceae bacterium</name>
    <dbReference type="NCBI Taxonomy" id="1162706"/>
    <lineage>
        <taxon>Bacteria</taxon>
        <taxon>Bacillati</taxon>
        <taxon>Actinomycetota</taxon>
        <taxon>Thermoleophilia</taxon>
        <taxon>Solirubrobacterales</taxon>
        <taxon>Solirubrobacteraceae</taxon>
        <taxon>environmental samples</taxon>
    </lineage>
</organism>
<reference evidence="2" key="1">
    <citation type="submission" date="2020-02" db="EMBL/GenBank/DDBJ databases">
        <authorList>
            <person name="Meier V. D."/>
        </authorList>
    </citation>
    <scope>NUCLEOTIDE SEQUENCE</scope>
    <source>
        <strain evidence="2">AVDCRST_MAG30</strain>
    </source>
</reference>
<proteinExistence type="predicted"/>
<feature type="compositionally biased region" description="Polar residues" evidence="1">
    <location>
        <begin position="1"/>
        <end position="10"/>
    </location>
</feature>
<accession>A0A6J4SJL4</accession>
<evidence type="ECO:0000256" key="1">
    <source>
        <dbReference type="SAM" id="MobiDB-lite"/>
    </source>
</evidence>
<protein>
    <submittedName>
        <fullName evidence="2">Uncharacterized protein</fullName>
    </submittedName>
</protein>